<dbReference type="GO" id="GO:0005886">
    <property type="term" value="C:plasma membrane"/>
    <property type="evidence" value="ECO:0007669"/>
    <property type="project" value="UniProtKB-SubCell"/>
</dbReference>
<dbReference type="EMBL" id="AGRW01000032">
    <property type="protein sequence ID" value="EIC02773.1"/>
    <property type="molecule type" value="Genomic_DNA"/>
</dbReference>
<dbReference type="CDD" id="cd03215">
    <property type="entry name" value="ABC_Carb_Monos_II"/>
    <property type="match status" value="1"/>
</dbReference>
<name>H7EHZ7_9SPIR</name>
<keyword evidence="12" id="KW-1185">Reference proteome</keyword>
<dbReference type="PANTHER" id="PTHR43790">
    <property type="entry name" value="CARBOHYDRATE TRANSPORT ATP-BINDING PROTEIN MG119-RELATED"/>
    <property type="match status" value="1"/>
</dbReference>
<reference evidence="11 12" key="1">
    <citation type="submission" date="2011-09" db="EMBL/GenBank/DDBJ databases">
        <title>The draft genome of Treponema saccharophilum DSM 2985.</title>
        <authorList>
            <consortium name="US DOE Joint Genome Institute (JGI-PGF)"/>
            <person name="Lucas S."/>
            <person name="Copeland A."/>
            <person name="Lapidus A."/>
            <person name="Glavina del Rio T."/>
            <person name="Dalin E."/>
            <person name="Tice H."/>
            <person name="Bruce D."/>
            <person name="Goodwin L."/>
            <person name="Pitluck S."/>
            <person name="Peters L."/>
            <person name="Kyrpides N."/>
            <person name="Mavromatis K."/>
            <person name="Ivanova N."/>
            <person name="Markowitz V."/>
            <person name="Cheng J.-F."/>
            <person name="Hugenholtz P."/>
            <person name="Woyke T."/>
            <person name="Wu D."/>
            <person name="Gronow S."/>
            <person name="Wellnitz S."/>
            <person name="Brambilla E."/>
            <person name="Klenk H.-P."/>
            <person name="Eisen J.A."/>
        </authorList>
    </citation>
    <scope>NUCLEOTIDE SEQUENCE [LARGE SCALE GENOMIC DNA]</scope>
    <source>
        <strain evidence="11 12">DSM 2985</strain>
    </source>
</reference>
<proteinExistence type="predicted"/>
<dbReference type="SUPFAM" id="SSF52540">
    <property type="entry name" value="P-loop containing nucleoside triphosphate hydrolases"/>
    <property type="match status" value="2"/>
</dbReference>
<evidence type="ECO:0000313" key="11">
    <source>
        <dbReference type="EMBL" id="EIC02773.1"/>
    </source>
</evidence>
<dbReference type="PANTHER" id="PTHR43790:SF4">
    <property type="entry name" value="GUANOSINE IMPORT ATP-BINDING PROTEIN NUPO"/>
    <property type="match status" value="1"/>
</dbReference>
<dbReference type="OrthoDB" id="304830at2"/>
<keyword evidence="7 11" id="KW-0067">ATP-binding</keyword>
<feature type="domain" description="ABC transporter" evidence="10">
    <location>
        <begin position="259"/>
        <end position="511"/>
    </location>
</feature>
<comment type="caution">
    <text evidence="11">The sequence shown here is derived from an EMBL/GenBank/DDBJ whole genome shotgun (WGS) entry which is preliminary data.</text>
</comment>
<evidence type="ECO:0000256" key="7">
    <source>
        <dbReference type="ARBA" id="ARBA00022840"/>
    </source>
</evidence>
<dbReference type="GO" id="GO:0016887">
    <property type="term" value="F:ATP hydrolysis activity"/>
    <property type="evidence" value="ECO:0007669"/>
    <property type="project" value="InterPro"/>
</dbReference>
<dbReference type="InterPro" id="IPR003439">
    <property type="entry name" value="ABC_transporter-like_ATP-bd"/>
</dbReference>
<organism evidence="11 12">
    <name type="scientific">Treponema saccharophilum DSM 2985</name>
    <dbReference type="NCBI Taxonomy" id="907348"/>
    <lineage>
        <taxon>Bacteria</taxon>
        <taxon>Pseudomonadati</taxon>
        <taxon>Spirochaetota</taxon>
        <taxon>Spirochaetia</taxon>
        <taxon>Spirochaetales</taxon>
        <taxon>Treponemataceae</taxon>
        <taxon>Treponema</taxon>
    </lineage>
</organism>
<gene>
    <name evidence="11" type="ORF">TresaDRAFT_2553</name>
</gene>
<evidence type="ECO:0000256" key="6">
    <source>
        <dbReference type="ARBA" id="ARBA00022741"/>
    </source>
</evidence>
<dbReference type="PATRIC" id="fig|907348.3.peg.430"/>
<dbReference type="Proteomes" id="UP000003571">
    <property type="component" value="Unassembled WGS sequence"/>
</dbReference>
<evidence type="ECO:0000256" key="3">
    <source>
        <dbReference type="ARBA" id="ARBA00022475"/>
    </source>
</evidence>
<dbReference type="PROSITE" id="PS00211">
    <property type="entry name" value="ABC_TRANSPORTER_1"/>
    <property type="match status" value="1"/>
</dbReference>
<protein>
    <submittedName>
        <fullName evidence="11">Nucleoside ABC transporter ATP-binding protein</fullName>
    </submittedName>
</protein>
<evidence type="ECO:0000256" key="2">
    <source>
        <dbReference type="ARBA" id="ARBA00022448"/>
    </source>
</evidence>
<accession>H7EHZ7</accession>
<comment type="subcellular location">
    <subcellularLocation>
        <location evidence="1">Cell membrane</location>
        <topology evidence="1">Peripheral membrane protein</topology>
    </subcellularLocation>
</comment>
<keyword evidence="2" id="KW-0813">Transport</keyword>
<evidence type="ECO:0000256" key="9">
    <source>
        <dbReference type="ARBA" id="ARBA00023136"/>
    </source>
</evidence>
<evidence type="ECO:0000256" key="4">
    <source>
        <dbReference type="ARBA" id="ARBA00022597"/>
    </source>
</evidence>
<dbReference type="CDD" id="cd03216">
    <property type="entry name" value="ABC_Carb_Monos_I"/>
    <property type="match status" value="1"/>
</dbReference>
<keyword evidence="5" id="KW-0677">Repeat</keyword>
<dbReference type="InterPro" id="IPR017871">
    <property type="entry name" value="ABC_transporter-like_CS"/>
</dbReference>
<dbReference type="InterPro" id="IPR003593">
    <property type="entry name" value="AAA+_ATPase"/>
</dbReference>
<keyword evidence="9" id="KW-0472">Membrane</keyword>
<dbReference type="InterPro" id="IPR027417">
    <property type="entry name" value="P-loop_NTPase"/>
</dbReference>
<dbReference type="Gene3D" id="3.40.50.300">
    <property type="entry name" value="P-loop containing nucleotide triphosphate hydrolases"/>
    <property type="match status" value="2"/>
</dbReference>
<dbReference type="AlphaFoldDB" id="H7EHZ7"/>
<dbReference type="SMART" id="SM00382">
    <property type="entry name" value="AAA"/>
    <property type="match status" value="1"/>
</dbReference>
<feature type="domain" description="ABC transporter" evidence="10">
    <location>
        <begin position="7"/>
        <end position="242"/>
    </location>
</feature>
<keyword evidence="3" id="KW-1003">Cell membrane</keyword>
<evidence type="ECO:0000259" key="10">
    <source>
        <dbReference type="PROSITE" id="PS50893"/>
    </source>
</evidence>
<evidence type="ECO:0000256" key="1">
    <source>
        <dbReference type="ARBA" id="ARBA00004202"/>
    </source>
</evidence>
<evidence type="ECO:0000256" key="8">
    <source>
        <dbReference type="ARBA" id="ARBA00022967"/>
    </source>
</evidence>
<dbReference type="FunFam" id="3.40.50.300:FF:000127">
    <property type="entry name" value="Ribose import ATP-binding protein RbsA"/>
    <property type="match status" value="1"/>
</dbReference>
<keyword evidence="4" id="KW-0762">Sugar transport</keyword>
<dbReference type="PROSITE" id="PS50893">
    <property type="entry name" value="ABC_TRANSPORTER_2"/>
    <property type="match status" value="2"/>
</dbReference>
<dbReference type="eggNOG" id="COG3845">
    <property type="taxonomic scope" value="Bacteria"/>
</dbReference>
<evidence type="ECO:0000313" key="12">
    <source>
        <dbReference type="Proteomes" id="UP000003571"/>
    </source>
</evidence>
<dbReference type="GO" id="GO:0005524">
    <property type="term" value="F:ATP binding"/>
    <property type="evidence" value="ECO:0007669"/>
    <property type="project" value="UniProtKB-KW"/>
</dbReference>
<dbReference type="RefSeq" id="WP_002702399.1">
    <property type="nucleotide sequence ID" value="NZ_AGRW01000032.1"/>
</dbReference>
<keyword evidence="6" id="KW-0547">Nucleotide-binding</keyword>
<dbReference type="InterPro" id="IPR050107">
    <property type="entry name" value="ABC_carbohydrate_import_ATPase"/>
</dbReference>
<dbReference type="Pfam" id="PF00005">
    <property type="entry name" value="ABC_tran"/>
    <property type="match status" value="2"/>
</dbReference>
<keyword evidence="8" id="KW-1278">Translocase</keyword>
<sequence length="519" mass="57740">MGDDYIIEMLGITKRFPGIVANDNITLQLRRGEIHALLGENGAGKSTLMSVLFGLYKAEEGEIRKNGKPVRIDNPNDATALGIGMVHQHFKLVEVLTVLDNIILGMEPAKFGFIDRKSARERIVSLSKKYGLSVDPDAKIEDITVGMQQRVEILKMLYRDNEILIFDEPTAVLTPQEIAELMQIMKNLAAEGKSILFITHKLNEIMAVCDRCSVLRKGKYIGTVDIKDSTKESLSRMMVGHDVQFNVEKKPAEIGRPILSVQNLCVASKIHENLAVKNVSLEIRAGEIVCIAGIDGNGQSEFIYGLTGIEPLANSPSGKKSKITLDGVDITNKSIREKSKAGMSHIPEDRHKHGLVLDYMLEQNMVLQRYWQKAFEKFGFIRKKEVSEYSAALSEKFDVRSGQGNRTIVRAMSGGNQQKAIIARELDKEHKLLIAVQPTRGLDVGAIEYIHKQIVKDRDSGAGVLLVSYELDEVMSLSDRILVMYEGEIVGELDPKKTTVEELGLYMAGAKRDGRTMEK</sequence>
<dbReference type="STRING" id="907348.TresaDRAFT_2553"/>
<evidence type="ECO:0000256" key="5">
    <source>
        <dbReference type="ARBA" id="ARBA00022737"/>
    </source>
</evidence>